<feature type="compositionally biased region" description="Polar residues" evidence="1">
    <location>
        <begin position="331"/>
        <end position="350"/>
    </location>
</feature>
<feature type="compositionally biased region" description="Polar residues" evidence="1">
    <location>
        <begin position="476"/>
        <end position="492"/>
    </location>
</feature>
<feature type="compositionally biased region" description="Basic and acidic residues" evidence="1">
    <location>
        <begin position="373"/>
        <end position="385"/>
    </location>
</feature>
<feature type="region of interest" description="Disordered" evidence="1">
    <location>
        <begin position="219"/>
        <end position="301"/>
    </location>
</feature>
<comment type="caution">
    <text evidence="2">The sequence shown here is derived from an EMBL/GenBank/DDBJ whole genome shotgun (WGS) entry which is preliminary data.</text>
</comment>
<protein>
    <submittedName>
        <fullName evidence="2">Uncharacterized protein</fullName>
    </submittedName>
</protein>
<evidence type="ECO:0000313" key="3">
    <source>
        <dbReference type="Proteomes" id="UP001498398"/>
    </source>
</evidence>
<feature type="compositionally biased region" description="Low complexity" evidence="1">
    <location>
        <begin position="264"/>
        <end position="301"/>
    </location>
</feature>
<feature type="compositionally biased region" description="Low complexity" evidence="1">
    <location>
        <begin position="416"/>
        <end position="427"/>
    </location>
</feature>
<feature type="region of interest" description="Disordered" evidence="1">
    <location>
        <begin position="1"/>
        <end position="96"/>
    </location>
</feature>
<feature type="compositionally biased region" description="Low complexity" evidence="1">
    <location>
        <begin position="516"/>
        <end position="532"/>
    </location>
</feature>
<feature type="compositionally biased region" description="Polar residues" evidence="1">
    <location>
        <begin position="244"/>
        <end position="253"/>
    </location>
</feature>
<keyword evidence="3" id="KW-1185">Reference proteome</keyword>
<organism evidence="2 3">
    <name type="scientific">Marasmiellus scandens</name>
    <dbReference type="NCBI Taxonomy" id="2682957"/>
    <lineage>
        <taxon>Eukaryota</taxon>
        <taxon>Fungi</taxon>
        <taxon>Dikarya</taxon>
        <taxon>Basidiomycota</taxon>
        <taxon>Agaricomycotina</taxon>
        <taxon>Agaricomycetes</taxon>
        <taxon>Agaricomycetidae</taxon>
        <taxon>Agaricales</taxon>
        <taxon>Marasmiineae</taxon>
        <taxon>Omphalotaceae</taxon>
        <taxon>Marasmiellus</taxon>
    </lineage>
</organism>
<gene>
    <name evidence="2" type="ORF">VKT23_010423</name>
</gene>
<accession>A0ABR1JEA2</accession>
<feature type="compositionally biased region" description="Polar residues" evidence="1">
    <location>
        <begin position="428"/>
        <end position="457"/>
    </location>
</feature>
<feature type="region of interest" description="Disordered" evidence="1">
    <location>
        <begin position="174"/>
        <end position="204"/>
    </location>
</feature>
<name>A0ABR1JEA2_9AGAR</name>
<dbReference type="EMBL" id="JBANRG010000020">
    <property type="protein sequence ID" value="KAK7457123.1"/>
    <property type="molecule type" value="Genomic_DNA"/>
</dbReference>
<proteinExistence type="predicted"/>
<evidence type="ECO:0000256" key="1">
    <source>
        <dbReference type="SAM" id="MobiDB-lite"/>
    </source>
</evidence>
<feature type="region of interest" description="Disordered" evidence="1">
    <location>
        <begin position="331"/>
        <end position="587"/>
    </location>
</feature>
<feature type="compositionally biased region" description="Basic and acidic residues" evidence="1">
    <location>
        <begin position="401"/>
        <end position="415"/>
    </location>
</feature>
<dbReference type="Proteomes" id="UP001498398">
    <property type="component" value="Unassembled WGS sequence"/>
</dbReference>
<feature type="compositionally biased region" description="Polar residues" evidence="1">
    <location>
        <begin position="35"/>
        <end position="49"/>
    </location>
</feature>
<evidence type="ECO:0000313" key="2">
    <source>
        <dbReference type="EMBL" id="KAK7457123.1"/>
    </source>
</evidence>
<feature type="compositionally biased region" description="Basic and acidic residues" evidence="1">
    <location>
        <begin position="544"/>
        <end position="562"/>
    </location>
</feature>
<reference evidence="2 3" key="1">
    <citation type="submission" date="2024-01" db="EMBL/GenBank/DDBJ databases">
        <title>A draft genome for the cacao thread blight pathogen Marasmiellus scandens.</title>
        <authorList>
            <person name="Baruah I.K."/>
            <person name="Leung J."/>
            <person name="Bukari Y."/>
            <person name="Amoako-Attah I."/>
            <person name="Meinhardt L.W."/>
            <person name="Bailey B.A."/>
            <person name="Cohen S.P."/>
        </authorList>
    </citation>
    <scope>NUCLEOTIDE SEQUENCE [LARGE SCALE GENOMIC DNA]</scope>
    <source>
        <strain evidence="2 3">GH-19</strain>
    </source>
</reference>
<sequence length="601" mass="64402">MDLEPLDPMPMFSDGPPSSQLHLPFSHPDDASYSFMATQNPNPINQRLESMQGAGRSQAGHQPSSPPPRNDHVGNETPSGSRPQHRRPSIPLCPSDAHLDSGPRILDNMFDVFNHGALEQALHYANHSALQRSMEATDAGIDLNLSGQGHGSGPRKTPVVGGDTERRLKFNRTFSHPHFSPYGHNPRSSTSNSSLGTTGKGKGKMKALELELDLDAHHQSGMEDRDPPASCTVLAEPSRRVSEPYSSVQLSQRSFKRRNTLPISLDTSSNSNSGSASTSSTSSLSSHSSNTDSDSSHDTSATSFSMDVDEVMHDQSPGLSTILPPSVVASNASKHYTGGHMSNSSKNATRSVPDILLETKSITKASNRPTSSHTKDLGKGRDPIKDGSPPSTPKLHPLLVEQEKKKREKKERERQQQVQASQQGSSSFIPRQSITTSTTTPKMLSQSQAQPSLTQSKAVKPLGMTRASNPPGKGTGFSSVATTKQSGPTATTPGPLRDINNGLPTRQKGFKTPFKTGAQVASTSSAVATKTGTGHGAQVAIPKSKSEPKRREEGRRSSRDQDQDVTMADADDEGAKDADSSFDVSFGIDGEAMEDFLQQFD</sequence>
<feature type="compositionally biased region" description="Polar residues" evidence="1">
    <location>
        <begin position="360"/>
        <end position="372"/>
    </location>
</feature>
<feature type="compositionally biased region" description="Low complexity" evidence="1">
    <location>
        <begin position="188"/>
        <end position="197"/>
    </location>
</feature>